<accession>A0AAD9FU69</accession>
<dbReference type="Pfam" id="PF00293">
    <property type="entry name" value="NUDIX"/>
    <property type="match status" value="1"/>
</dbReference>
<gene>
    <name evidence="2" type="ORF">DB88DRAFT_521481</name>
</gene>
<dbReference type="Proteomes" id="UP001182556">
    <property type="component" value="Unassembled WGS sequence"/>
</dbReference>
<dbReference type="SUPFAM" id="SSF55811">
    <property type="entry name" value="Nudix"/>
    <property type="match status" value="1"/>
</dbReference>
<dbReference type="GO" id="GO:0044715">
    <property type="term" value="F:8-oxo-dGDP phosphatase activity"/>
    <property type="evidence" value="ECO:0007669"/>
    <property type="project" value="TreeGrafter"/>
</dbReference>
<dbReference type="AlphaFoldDB" id="A0AAD9FU69"/>
<protein>
    <submittedName>
        <fullName evidence="2">NUDIX hydrolase domain-like protein</fullName>
    </submittedName>
</protein>
<dbReference type="PROSITE" id="PS51462">
    <property type="entry name" value="NUDIX"/>
    <property type="match status" value="1"/>
</dbReference>
<dbReference type="CDD" id="cd03676">
    <property type="entry name" value="NUDIX_Tnr3_like"/>
    <property type="match status" value="1"/>
</dbReference>
<dbReference type="PANTHER" id="PTHR13622:SF8">
    <property type="entry name" value="THIAMIN PYROPHOSPHOKINASE 1"/>
    <property type="match status" value="1"/>
</dbReference>
<comment type="caution">
    <text evidence="2">The sequence shown here is derived from an EMBL/GenBank/DDBJ whole genome shotgun (WGS) entry which is preliminary data.</text>
</comment>
<proteinExistence type="predicted"/>
<keyword evidence="3" id="KW-1185">Reference proteome</keyword>
<dbReference type="Gene3D" id="3.90.79.10">
    <property type="entry name" value="Nucleoside Triphosphate Pyrophosphohydrolase"/>
    <property type="match status" value="1"/>
</dbReference>
<evidence type="ECO:0000313" key="3">
    <source>
        <dbReference type="Proteomes" id="UP001182556"/>
    </source>
</evidence>
<keyword evidence="2" id="KW-0378">Hydrolase</keyword>
<evidence type="ECO:0000259" key="1">
    <source>
        <dbReference type="PROSITE" id="PS51462"/>
    </source>
</evidence>
<reference evidence="2" key="1">
    <citation type="submission" date="2023-02" db="EMBL/GenBank/DDBJ databases">
        <title>Identification and recombinant expression of a fungal hydrolase from Papiliotrema laurentii that hydrolyzes apple cutin and clears colloidal polyester polyurethane.</title>
        <authorList>
            <consortium name="DOE Joint Genome Institute"/>
            <person name="Roman V.A."/>
            <person name="Bojanowski C."/>
            <person name="Crable B.R."/>
            <person name="Wagner D.N."/>
            <person name="Hung C.S."/>
            <person name="Nadeau L.J."/>
            <person name="Schratz L."/>
            <person name="Haridas S."/>
            <person name="Pangilinan J."/>
            <person name="Lipzen A."/>
            <person name="Na H."/>
            <person name="Yan M."/>
            <person name="Ng V."/>
            <person name="Grigoriev I.V."/>
            <person name="Spatafora J.W."/>
            <person name="Barlow D."/>
            <person name="Biffinger J."/>
            <person name="Kelley-Loughnane N."/>
            <person name="Varaljay V.A."/>
            <person name="Crookes-Goodson W.J."/>
        </authorList>
    </citation>
    <scope>NUCLEOTIDE SEQUENCE</scope>
    <source>
        <strain evidence="2">5307AH</strain>
    </source>
</reference>
<feature type="domain" description="Nudix hydrolase" evidence="1">
    <location>
        <begin position="173"/>
        <end position="345"/>
    </location>
</feature>
<dbReference type="FunFam" id="3.90.79.10:FF:000019">
    <property type="entry name" value="Thiamin pyrophosphokinase, putative"/>
    <property type="match status" value="1"/>
</dbReference>
<dbReference type="InterPro" id="IPR015797">
    <property type="entry name" value="NUDIX_hydrolase-like_dom_sf"/>
</dbReference>
<evidence type="ECO:0000313" key="2">
    <source>
        <dbReference type="EMBL" id="KAK1926269.1"/>
    </source>
</evidence>
<dbReference type="EMBL" id="JAODAN010000002">
    <property type="protein sequence ID" value="KAK1926269.1"/>
    <property type="molecule type" value="Genomic_DNA"/>
</dbReference>
<sequence>MVSVFKDRSLLPVVMAADNFPSSPLNDPYPVYNPDNGDKYIPFHLTFDDHHKLPPVGMIRPSVLAAMQEDERDPAICPWQFHSNAIEGEDDTLELSVQCVFLADWVLEGGRSLITQVMQQTAERWRAEGRFPSELNGWRDEQYNIYAHPESSGFKRGTFDVADGTPTNVAFALERSACVLFGVATYGVHLTAYEGEGEDMKIWVPRRSRTKQTFPGMLDNSVAGGIPRGMNPFEAIVKECEEEANLPEQHVRPRIRAVGIATYLHVVKAGFFQPEIQSASDFAKLIGPADARYIYDLALPHNSSPDYIQPCPNDGEVESFVLWTIPEVVEAMHKGEFKPNCGLILVDFLIRHGFVTPENEPNLIEISCRIHRRLQVAVRC</sequence>
<organism evidence="2 3">
    <name type="scientific">Papiliotrema laurentii</name>
    <name type="common">Cryptococcus laurentii</name>
    <dbReference type="NCBI Taxonomy" id="5418"/>
    <lineage>
        <taxon>Eukaryota</taxon>
        <taxon>Fungi</taxon>
        <taxon>Dikarya</taxon>
        <taxon>Basidiomycota</taxon>
        <taxon>Agaricomycotina</taxon>
        <taxon>Tremellomycetes</taxon>
        <taxon>Tremellales</taxon>
        <taxon>Rhynchogastremaceae</taxon>
        <taxon>Papiliotrema</taxon>
    </lineage>
</organism>
<dbReference type="PANTHER" id="PTHR13622">
    <property type="entry name" value="THIAMIN PYROPHOSPHOKINASE"/>
    <property type="match status" value="1"/>
</dbReference>
<dbReference type="InterPro" id="IPR000086">
    <property type="entry name" value="NUDIX_hydrolase_dom"/>
</dbReference>
<name>A0AAD9FU69_PAPLA</name>